<gene>
    <name evidence="2" type="ORF">BCON_0474g00020</name>
</gene>
<name>A0A4Z1HI32_9HELO</name>
<protein>
    <submittedName>
        <fullName evidence="2">Uncharacterized protein</fullName>
    </submittedName>
</protein>
<evidence type="ECO:0000313" key="3">
    <source>
        <dbReference type="Proteomes" id="UP000297527"/>
    </source>
</evidence>
<keyword evidence="3" id="KW-1185">Reference proteome</keyword>
<feature type="compositionally biased region" description="Polar residues" evidence="1">
    <location>
        <begin position="1"/>
        <end position="10"/>
    </location>
</feature>
<sequence length="352" mass="40372">MKKANSNGNTREAKRGRKCTRREQLQRHLKFGEGPKNFKKRMKRKPAVAHSNLKIVILWNGVTEEAIESRPGIGQTLDGKTEEKGKAIARVEVSDPPSKDPGSPHMANEHPLECVEVVIDDDSEAPPPISMSEELNVRKRILTETTKLEEYDVERITVFHQIFCKAYNDIIDYTNYHWKFLEGQSDSLDWVEVCWEDLVSTKDLFEDVDKDPETLLSPVVIMRRFHQSFIFLGDIWKAILDQNWGNLEIPLQRVVAMSDVRSILKSVEPQCDNRDFDKAGCRYPDGKLQPAKNLSTGDCHTIKRVLLFKMETPDKGSRLMEERASLWIKKLTGCPCETWCAGPSRSSWLEKD</sequence>
<evidence type="ECO:0000313" key="2">
    <source>
        <dbReference type="EMBL" id="TGO44687.1"/>
    </source>
</evidence>
<feature type="region of interest" description="Disordered" evidence="1">
    <location>
        <begin position="1"/>
        <end position="45"/>
    </location>
</feature>
<organism evidence="2 3">
    <name type="scientific">Botryotinia convoluta</name>
    <dbReference type="NCBI Taxonomy" id="54673"/>
    <lineage>
        <taxon>Eukaryota</taxon>
        <taxon>Fungi</taxon>
        <taxon>Dikarya</taxon>
        <taxon>Ascomycota</taxon>
        <taxon>Pezizomycotina</taxon>
        <taxon>Leotiomycetes</taxon>
        <taxon>Helotiales</taxon>
        <taxon>Sclerotiniaceae</taxon>
        <taxon>Botryotinia</taxon>
    </lineage>
</organism>
<dbReference type="EMBL" id="PQXN01000472">
    <property type="protein sequence ID" value="TGO44687.1"/>
    <property type="molecule type" value="Genomic_DNA"/>
</dbReference>
<reference evidence="2 3" key="1">
    <citation type="submission" date="2017-12" db="EMBL/GenBank/DDBJ databases">
        <title>Comparative genomics of Botrytis spp.</title>
        <authorList>
            <person name="Valero-Jimenez C.A."/>
            <person name="Tapia P."/>
            <person name="Veloso J."/>
            <person name="Silva-Moreno E."/>
            <person name="Staats M."/>
            <person name="Valdes J.H."/>
            <person name="Van Kan J.A.L."/>
        </authorList>
    </citation>
    <scope>NUCLEOTIDE SEQUENCE [LARGE SCALE GENOMIC DNA]</scope>
    <source>
        <strain evidence="2 3">MUCL11595</strain>
    </source>
</reference>
<feature type="compositionally biased region" description="Basic and acidic residues" evidence="1">
    <location>
        <begin position="21"/>
        <end position="33"/>
    </location>
</feature>
<accession>A0A4Z1HI32</accession>
<dbReference type="Proteomes" id="UP000297527">
    <property type="component" value="Unassembled WGS sequence"/>
</dbReference>
<proteinExistence type="predicted"/>
<evidence type="ECO:0000256" key="1">
    <source>
        <dbReference type="SAM" id="MobiDB-lite"/>
    </source>
</evidence>
<comment type="caution">
    <text evidence="2">The sequence shown here is derived from an EMBL/GenBank/DDBJ whole genome shotgun (WGS) entry which is preliminary data.</text>
</comment>
<dbReference type="OrthoDB" id="3553488at2759"/>
<dbReference type="AlphaFoldDB" id="A0A4Z1HI32"/>